<evidence type="ECO:0000259" key="2">
    <source>
        <dbReference type="Pfam" id="PF13511"/>
    </source>
</evidence>
<feature type="domain" description="Penicillin-binding C-terminal" evidence="1">
    <location>
        <begin position="68"/>
        <end position="141"/>
    </location>
</feature>
<dbReference type="Proteomes" id="UP000016570">
    <property type="component" value="Unassembled WGS sequence"/>
</dbReference>
<reference evidence="3 4" key="1">
    <citation type="submission" date="2013-09" db="EMBL/GenBank/DDBJ databases">
        <title>Whole genome shotgun sequence of Vibrio proteolyticus NBRC 13287.</title>
        <authorList>
            <person name="Isaki S."/>
            <person name="Hosoyama A."/>
            <person name="Numata M."/>
            <person name="Hashimoto M."/>
            <person name="Hosoyama Y."/>
            <person name="Tsuchikane K."/>
            <person name="Noguchi M."/>
            <person name="Hirakata S."/>
            <person name="Ichikawa N."/>
            <person name="Ohji S."/>
            <person name="Yamazoe A."/>
            <person name="Fujita N."/>
        </authorList>
    </citation>
    <scope>NUCLEOTIDE SEQUENCE [LARGE SCALE GENOMIC DNA]</scope>
    <source>
        <strain evidence="3 4">NBRC 13287</strain>
    </source>
</reference>
<evidence type="ECO:0000313" key="4">
    <source>
        <dbReference type="Proteomes" id="UP000016570"/>
    </source>
</evidence>
<proteinExistence type="predicted"/>
<dbReference type="Gene3D" id="2.60.40.10">
    <property type="entry name" value="Immunoglobulins"/>
    <property type="match status" value="1"/>
</dbReference>
<dbReference type="EMBL" id="BATJ01000004">
    <property type="protein sequence ID" value="GAD66702.1"/>
    <property type="molecule type" value="Genomic_DNA"/>
</dbReference>
<evidence type="ECO:0000259" key="1">
    <source>
        <dbReference type="Pfam" id="PF06832"/>
    </source>
</evidence>
<dbReference type="InterPro" id="IPR025392">
    <property type="entry name" value="DUF4124"/>
</dbReference>
<accession>U3A030</accession>
<feature type="domain" description="DUF4124" evidence="2">
    <location>
        <begin position="8"/>
        <end position="60"/>
    </location>
</feature>
<dbReference type="eggNOG" id="ENOG5032YZ5">
    <property type="taxonomic scope" value="Bacteria"/>
</dbReference>
<dbReference type="Pfam" id="PF13511">
    <property type="entry name" value="DUF4124"/>
    <property type="match status" value="1"/>
</dbReference>
<organism evidence="3 4">
    <name type="scientific">Vibrio proteolyticus NBRC 13287</name>
    <dbReference type="NCBI Taxonomy" id="1219065"/>
    <lineage>
        <taxon>Bacteria</taxon>
        <taxon>Pseudomonadati</taxon>
        <taxon>Pseudomonadota</taxon>
        <taxon>Gammaproteobacteria</taxon>
        <taxon>Vibrionales</taxon>
        <taxon>Vibrionaceae</taxon>
        <taxon>Vibrio</taxon>
    </lineage>
</organism>
<comment type="caution">
    <text evidence="3">The sequence shown here is derived from an EMBL/GenBank/DDBJ whole genome shotgun (WGS) entry which is preliminary data.</text>
</comment>
<evidence type="ECO:0008006" key="5">
    <source>
        <dbReference type="Google" id="ProtNLM"/>
    </source>
</evidence>
<keyword evidence="4" id="KW-1185">Reference proteome</keyword>
<dbReference type="InterPro" id="IPR009647">
    <property type="entry name" value="PBP_C"/>
</dbReference>
<dbReference type="STRING" id="1219065.VPR01S_04_03060"/>
<dbReference type="RefSeq" id="WP_021704680.1">
    <property type="nucleotide sequence ID" value="NZ_BATJ01000004.1"/>
</dbReference>
<dbReference type="Pfam" id="PF06832">
    <property type="entry name" value="BiPBP_C"/>
    <property type="match status" value="1"/>
</dbReference>
<gene>
    <name evidence="3" type="ORF">VPR01S_04_03060</name>
</gene>
<sequence length="170" mass="18618">MHYWLSGLATLLSTSLFAGDIYRWQDEEGAIHFSDVPAHPQAQSVTLPSSNTALRPAPAALTPTSAASTTITETVTIVFPAMDATIRSNAGNLRIQVQVSRTLAEDETLQLLVDGQPWGAPQRRWEWQLHNMDRGSHELSVRLQRSGKLIATSGSITVHLHRASVKSPRS</sequence>
<evidence type="ECO:0000313" key="3">
    <source>
        <dbReference type="EMBL" id="GAD66702.1"/>
    </source>
</evidence>
<dbReference type="AlphaFoldDB" id="U3A030"/>
<dbReference type="InterPro" id="IPR013783">
    <property type="entry name" value="Ig-like_fold"/>
</dbReference>
<protein>
    <recommendedName>
        <fullName evidence="5">DUF4124 domain-containing protein</fullName>
    </recommendedName>
</protein>
<name>U3A030_VIBPR</name>